<comment type="caution">
    <text evidence="1">The sequence shown here is derived from an EMBL/GenBank/DDBJ whole genome shotgun (WGS) entry which is preliminary data.</text>
</comment>
<gene>
    <name evidence="1" type="ORF">EZS27_040270</name>
</gene>
<accession>A0A5J4PF03</accession>
<sequence>MSKLHVDQQSIKKILSENKSKYLIPEYQRPYEWDEDKC</sequence>
<feature type="non-terminal residue" evidence="1">
    <location>
        <position position="38"/>
    </location>
</feature>
<protein>
    <recommendedName>
        <fullName evidence="2">DUF262 domain-containing protein</fullName>
    </recommendedName>
</protein>
<organism evidence="1">
    <name type="scientific">termite gut metagenome</name>
    <dbReference type="NCBI Taxonomy" id="433724"/>
    <lineage>
        <taxon>unclassified sequences</taxon>
        <taxon>metagenomes</taxon>
        <taxon>organismal metagenomes</taxon>
    </lineage>
</organism>
<name>A0A5J4PF03_9ZZZZ</name>
<evidence type="ECO:0000313" key="1">
    <source>
        <dbReference type="EMBL" id="KAA6308057.1"/>
    </source>
</evidence>
<proteinExistence type="predicted"/>
<reference evidence="1" key="1">
    <citation type="submission" date="2019-03" db="EMBL/GenBank/DDBJ databases">
        <title>Single cell metagenomics reveals metabolic interactions within the superorganism composed of flagellate Streblomastix strix and complex community of Bacteroidetes bacteria on its surface.</title>
        <authorList>
            <person name="Treitli S.C."/>
            <person name="Kolisko M."/>
            <person name="Husnik F."/>
            <person name="Keeling P."/>
            <person name="Hampl V."/>
        </authorList>
    </citation>
    <scope>NUCLEOTIDE SEQUENCE</scope>
    <source>
        <strain evidence="1">STM</strain>
    </source>
</reference>
<dbReference type="EMBL" id="SNRY01008733">
    <property type="protein sequence ID" value="KAA6308057.1"/>
    <property type="molecule type" value="Genomic_DNA"/>
</dbReference>
<dbReference type="AlphaFoldDB" id="A0A5J4PF03"/>
<evidence type="ECO:0008006" key="2">
    <source>
        <dbReference type="Google" id="ProtNLM"/>
    </source>
</evidence>